<dbReference type="Proteomes" id="UP000831701">
    <property type="component" value="Chromosome 14"/>
</dbReference>
<keyword evidence="2" id="KW-1185">Reference proteome</keyword>
<reference evidence="1" key="1">
    <citation type="submission" date="2022-04" db="EMBL/GenBank/DDBJ databases">
        <title>Jade perch genome.</title>
        <authorList>
            <person name="Chao B."/>
        </authorList>
    </citation>
    <scope>NUCLEOTIDE SEQUENCE</scope>
    <source>
        <strain evidence="1">CB-2022</strain>
    </source>
</reference>
<gene>
    <name evidence="1" type="ORF">L3Q82_001919</name>
</gene>
<protein>
    <submittedName>
        <fullName evidence="1">Uncharacterized protein</fullName>
    </submittedName>
</protein>
<sequence length="516" mass="58159">MPFMPVKFNLQKRVKLAQGLWMIYWLSVIVGILIFSLGIFFKIELRKRSEMMDNNESHLVPNLLILVGLLACGINAFGGKVCHDSLDPVKFAKWKPMLKSYLLLCCGFNALLLVTALLCFLMQFAMYLTLAEGLKNSIKFYKDTDTPGRCFMKRTLDMTQIEFRCCGNNNFRDWFEVQWISNRYLDMSNDQVKERKSLQTGSVSGARGVRGPRSQGPQGPEEWFCGYEDLVNMNCVFVHSRVLSNVEGKYLMDSVPFSCCNPGSPRPCIQHHLTNNSAHYDYDHRIEELNIWTRGCREALFSYFSSMMSSIGVLVIATIVLESQQQSTAALLKTELNLLLFLISVDSLLESVDMAGLKYLSTALETMEDPENPECESDGWLLEKGVKETFSELLGKLKTLGKTNQVHSEEHSEICEATVDQLDIDGFCHGFKPSLLKRPQRVPVPQVELDSPSGRALLSTSSTYRLNTAGHTGPEADGKYGDRWAWPETDTQATSDSSFLLSAQVDDGKWSVERAD</sequence>
<evidence type="ECO:0000313" key="2">
    <source>
        <dbReference type="Proteomes" id="UP000831701"/>
    </source>
</evidence>
<proteinExistence type="predicted"/>
<organism evidence="1 2">
    <name type="scientific">Scortum barcoo</name>
    <name type="common">barcoo grunter</name>
    <dbReference type="NCBI Taxonomy" id="214431"/>
    <lineage>
        <taxon>Eukaryota</taxon>
        <taxon>Metazoa</taxon>
        <taxon>Chordata</taxon>
        <taxon>Craniata</taxon>
        <taxon>Vertebrata</taxon>
        <taxon>Euteleostomi</taxon>
        <taxon>Actinopterygii</taxon>
        <taxon>Neopterygii</taxon>
        <taxon>Teleostei</taxon>
        <taxon>Neoteleostei</taxon>
        <taxon>Acanthomorphata</taxon>
        <taxon>Eupercaria</taxon>
        <taxon>Centrarchiformes</taxon>
        <taxon>Terapontoidei</taxon>
        <taxon>Terapontidae</taxon>
        <taxon>Scortum</taxon>
    </lineage>
</organism>
<comment type="caution">
    <text evidence="1">The sequence shown here is derived from an EMBL/GenBank/DDBJ whole genome shotgun (WGS) entry which is preliminary data.</text>
</comment>
<accession>A0ACB8W4U7</accession>
<name>A0ACB8W4U7_9TELE</name>
<evidence type="ECO:0000313" key="1">
    <source>
        <dbReference type="EMBL" id="KAI3362882.1"/>
    </source>
</evidence>
<dbReference type="EMBL" id="CM041544">
    <property type="protein sequence ID" value="KAI3362882.1"/>
    <property type="molecule type" value="Genomic_DNA"/>
</dbReference>